<feature type="domain" description="Nucleotide modification associated" evidence="1">
    <location>
        <begin position="2"/>
        <end position="129"/>
    </location>
</feature>
<evidence type="ECO:0000313" key="2">
    <source>
        <dbReference type="EMBL" id="MDP9896663.1"/>
    </source>
</evidence>
<dbReference type="AlphaFoldDB" id="A0AAW8D7H7"/>
<evidence type="ECO:0000259" key="1">
    <source>
        <dbReference type="Pfam" id="PF18753"/>
    </source>
</evidence>
<proteinExistence type="predicted"/>
<dbReference type="Proteomes" id="UP001242045">
    <property type="component" value="Unassembled WGS sequence"/>
</dbReference>
<sequence>MLTLATCMVKIRSTRQPGDWVAGFASANLVGLARANGVEIPYMGLIYLARVSEVMALRSYFDDPRFALKKNKIDSPHEIERAGDNIYHHDAAGAYAQVRNLHHKSGDLAHDVSGINALICADFWYLGRKCFVPESGWGSVLGDQRIDKARLSALPEDFVQSILLLFRARGIKPGINADPCLWTTPPGIAGHCRPTRKAAPAAQNDSCSSK</sequence>
<comment type="caution">
    <text evidence="2">The sequence shown here is derived from an EMBL/GenBank/DDBJ whole genome shotgun (WGS) entry which is preliminary data.</text>
</comment>
<name>A0AAW8D7H7_9BURK</name>
<gene>
    <name evidence="2" type="ORF">J2W31_005799</name>
</gene>
<dbReference type="Pfam" id="PF18753">
    <property type="entry name" value="Nmad2"/>
    <property type="match status" value="1"/>
</dbReference>
<dbReference type="EMBL" id="JAUSRD010000020">
    <property type="protein sequence ID" value="MDP9896663.1"/>
    <property type="molecule type" value="Genomic_DNA"/>
</dbReference>
<protein>
    <recommendedName>
        <fullName evidence="1">Nucleotide modification associated domain-containing protein</fullName>
    </recommendedName>
</protein>
<organism evidence="2 3">
    <name type="scientific">Variovorax boronicumulans</name>
    <dbReference type="NCBI Taxonomy" id="436515"/>
    <lineage>
        <taxon>Bacteria</taxon>
        <taxon>Pseudomonadati</taxon>
        <taxon>Pseudomonadota</taxon>
        <taxon>Betaproteobacteria</taxon>
        <taxon>Burkholderiales</taxon>
        <taxon>Comamonadaceae</taxon>
        <taxon>Variovorax</taxon>
    </lineage>
</organism>
<reference evidence="2" key="1">
    <citation type="submission" date="2023-07" db="EMBL/GenBank/DDBJ databases">
        <title>Sorghum-associated microbial communities from plants grown in Nebraska, USA.</title>
        <authorList>
            <person name="Schachtman D."/>
        </authorList>
    </citation>
    <scope>NUCLEOTIDE SEQUENCE</scope>
    <source>
        <strain evidence="2">DS3754</strain>
    </source>
</reference>
<accession>A0AAW8D7H7</accession>
<evidence type="ECO:0000313" key="3">
    <source>
        <dbReference type="Proteomes" id="UP001242045"/>
    </source>
</evidence>
<dbReference type="InterPro" id="IPR041180">
    <property type="entry name" value="Nmad2"/>
</dbReference>